<name>A0A542SN52_9MICO</name>
<keyword evidence="1" id="KW-0378">Hydrolase</keyword>
<evidence type="ECO:0000313" key="3">
    <source>
        <dbReference type="EMBL" id="TQK76059.1"/>
    </source>
</evidence>
<dbReference type="Gene3D" id="3.40.50.1820">
    <property type="entry name" value="alpha/beta hydrolase"/>
    <property type="match status" value="1"/>
</dbReference>
<dbReference type="Pfam" id="PF07859">
    <property type="entry name" value="Abhydrolase_3"/>
    <property type="match status" value="1"/>
</dbReference>
<dbReference type="AlphaFoldDB" id="A0A542SN52"/>
<accession>A0A542SN52</accession>
<proteinExistence type="predicted"/>
<dbReference type="InterPro" id="IPR050300">
    <property type="entry name" value="GDXG_lipolytic_enzyme"/>
</dbReference>
<feature type="domain" description="Alpha/beta hydrolase fold-3" evidence="2">
    <location>
        <begin position="30"/>
        <end position="239"/>
    </location>
</feature>
<organism evidence="3 4">
    <name type="scientific">Rarobacter incanus</name>
    <dbReference type="NCBI Taxonomy" id="153494"/>
    <lineage>
        <taxon>Bacteria</taxon>
        <taxon>Bacillati</taxon>
        <taxon>Actinomycetota</taxon>
        <taxon>Actinomycetes</taxon>
        <taxon>Micrococcales</taxon>
        <taxon>Rarobacteraceae</taxon>
        <taxon>Rarobacter</taxon>
    </lineage>
</organism>
<keyword evidence="4" id="KW-1185">Reference proteome</keyword>
<dbReference type="InterPro" id="IPR013094">
    <property type="entry name" value="AB_hydrolase_3"/>
</dbReference>
<dbReference type="InterPro" id="IPR029058">
    <property type="entry name" value="AB_hydrolase_fold"/>
</dbReference>
<dbReference type="GO" id="GO:0016787">
    <property type="term" value="F:hydrolase activity"/>
    <property type="evidence" value="ECO:0007669"/>
    <property type="project" value="UniProtKB-KW"/>
</dbReference>
<dbReference type="EMBL" id="VFNV01000001">
    <property type="protein sequence ID" value="TQK76059.1"/>
    <property type="molecule type" value="Genomic_DNA"/>
</dbReference>
<dbReference type="SUPFAM" id="SSF53474">
    <property type="entry name" value="alpha/beta-Hydrolases"/>
    <property type="match status" value="1"/>
</dbReference>
<dbReference type="Proteomes" id="UP000316181">
    <property type="component" value="Unassembled WGS sequence"/>
</dbReference>
<evidence type="ECO:0000313" key="4">
    <source>
        <dbReference type="Proteomes" id="UP000316181"/>
    </source>
</evidence>
<reference evidence="3 4" key="1">
    <citation type="submission" date="2019-06" db="EMBL/GenBank/DDBJ databases">
        <title>Sequencing the genomes of 1000 actinobacteria strains.</title>
        <authorList>
            <person name="Klenk H.-P."/>
        </authorList>
    </citation>
    <scope>NUCLEOTIDE SEQUENCE [LARGE SCALE GENOMIC DNA]</scope>
    <source>
        <strain evidence="3 4">DSM 10596</strain>
    </source>
</reference>
<comment type="caution">
    <text evidence="3">The sequence shown here is derived from an EMBL/GenBank/DDBJ whole genome shotgun (WGS) entry which is preliminary data.</text>
</comment>
<protein>
    <submittedName>
        <fullName evidence="3">Acetyl esterase/lipase</fullName>
    </submittedName>
</protein>
<gene>
    <name evidence="3" type="ORF">FB389_0714</name>
</gene>
<evidence type="ECO:0000256" key="1">
    <source>
        <dbReference type="ARBA" id="ARBA00022801"/>
    </source>
</evidence>
<dbReference type="PANTHER" id="PTHR48081">
    <property type="entry name" value="AB HYDROLASE SUPERFAMILY PROTEIN C4A8.06C"/>
    <property type="match status" value="1"/>
</dbReference>
<sequence length="280" mass="29629">MDDVHQDIRYGAASAQLLDVYPGPPGGPTIVWAHGGGWIGGSKVDIGGYFAELARAGFNVVGFDYTLAPEALYPTPVREMLEAIAFIAAKKDEFRLAPDKLILGGDSAGANIAAQAALALVDASYSEELGTSRITRNLHTAGARPVATALQCGVYDARMMREATGSFAAVVRDMVTAYCGTAQWADDERSAFARESVLGNVSGDFPPTFISAGNNDDLTPQSKALAAKLTEHGVEVSALFFSRSARPRTGHEYQFDLSSKAGARNLSQMTEFLLACAARG</sequence>
<dbReference type="OrthoDB" id="9803828at2"/>
<evidence type="ECO:0000259" key="2">
    <source>
        <dbReference type="Pfam" id="PF07859"/>
    </source>
</evidence>